<dbReference type="PANTHER" id="PTHR45089:SF50">
    <property type="entry name" value="DNAJ HEAT SHOCK AMINO-TERMINAL DOMAIN PROTEIN-RELATED"/>
    <property type="match status" value="1"/>
</dbReference>
<evidence type="ECO:0000313" key="3">
    <source>
        <dbReference type="EMBL" id="KAA8524847.1"/>
    </source>
</evidence>
<dbReference type="PANTHER" id="PTHR45089">
    <property type="entry name" value="DNAJ HEAT SHOCK AMINO-TERMINAL DOMAIN PROTEIN-RELATED"/>
    <property type="match status" value="1"/>
</dbReference>
<feature type="domain" description="DUF3444" evidence="2">
    <location>
        <begin position="157"/>
        <end position="341"/>
    </location>
</feature>
<protein>
    <recommendedName>
        <fullName evidence="2">DUF3444 domain-containing protein</fullName>
    </recommendedName>
</protein>
<name>A0A5J5A676_9ASTE</name>
<reference evidence="3 4" key="1">
    <citation type="submission" date="2019-09" db="EMBL/GenBank/DDBJ databases">
        <title>A chromosome-level genome assembly of the Chinese tupelo Nyssa sinensis.</title>
        <authorList>
            <person name="Yang X."/>
            <person name="Kang M."/>
            <person name="Yang Y."/>
            <person name="Xiong H."/>
            <person name="Wang M."/>
            <person name="Zhang Z."/>
            <person name="Wang Z."/>
            <person name="Wu H."/>
            <person name="Ma T."/>
            <person name="Liu J."/>
            <person name="Xi Z."/>
        </authorList>
    </citation>
    <scope>NUCLEOTIDE SEQUENCE [LARGE SCALE GENOMIC DNA]</scope>
    <source>
        <strain evidence="3">J267</strain>
        <tissue evidence="3">Leaf</tissue>
    </source>
</reference>
<dbReference type="Proteomes" id="UP000325577">
    <property type="component" value="Linkage Group LG4"/>
</dbReference>
<dbReference type="AlphaFoldDB" id="A0A5J5A676"/>
<evidence type="ECO:0000256" key="1">
    <source>
        <dbReference type="SAM" id="MobiDB-lite"/>
    </source>
</evidence>
<feature type="compositionally biased region" description="Polar residues" evidence="1">
    <location>
        <begin position="37"/>
        <end position="52"/>
    </location>
</feature>
<feature type="region of interest" description="Disordered" evidence="1">
    <location>
        <begin position="1"/>
        <end position="67"/>
    </location>
</feature>
<accession>A0A5J5A676</accession>
<evidence type="ECO:0000259" key="2">
    <source>
        <dbReference type="Pfam" id="PF11926"/>
    </source>
</evidence>
<dbReference type="InterPro" id="IPR024593">
    <property type="entry name" value="DUF3444"/>
</dbReference>
<evidence type="ECO:0000313" key="4">
    <source>
        <dbReference type="Proteomes" id="UP000325577"/>
    </source>
</evidence>
<keyword evidence="4" id="KW-1185">Reference proteome</keyword>
<sequence length="382" mass="42744">MNKAGVDTGSNMFSGYNEPSASKAGRATKKRKVDVEGTSQSGNEAVPSNTASEVRLVNGNGGIRHNSRLSISSKNQTRRCSAAPAFDARKLLIEKARTEIRKRLEEIRLASTAAAVAALAEENEKVLIEVAKFSEAPTRASLDGPIHQSELKKTVMIITVPDSDFHDFDKDRAEECFKPKQIWALYDEEDGMPHLYCLIRQVISVKPFKIHISYLNSKTDSEFGSVNWVDYGFSKSCGNFRAWNSEIVDQVNIFSHLLSREKAGRGDWNRTNPNEVRHQYEMVEVLDDYSEELGVCVTPLVKLNGFKTVYQRNSNRDAVKWIPRKEMSRFSHQVPSCLLRGDSSNLQLPDGCWDLDPAATPDELLQAVTEAKVEEKSSLAEN</sequence>
<dbReference type="EMBL" id="CM018047">
    <property type="protein sequence ID" value="KAA8524847.1"/>
    <property type="molecule type" value="Genomic_DNA"/>
</dbReference>
<organism evidence="3 4">
    <name type="scientific">Nyssa sinensis</name>
    <dbReference type="NCBI Taxonomy" id="561372"/>
    <lineage>
        <taxon>Eukaryota</taxon>
        <taxon>Viridiplantae</taxon>
        <taxon>Streptophyta</taxon>
        <taxon>Embryophyta</taxon>
        <taxon>Tracheophyta</taxon>
        <taxon>Spermatophyta</taxon>
        <taxon>Magnoliopsida</taxon>
        <taxon>eudicotyledons</taxon>
        <taxon>Gunneridae</taxon>
        <taxon>Pentapetalae</taxon>
        <taxon>asterids</taxon>
        <taxon>Cornales</taxon>
        <taxon>Nyssaceae</taxon>
        <taxon>Nyssa</taxon>
    </lineage>
</organism>
<gene>
    <name evidence="3" type="ORF">F0562_011270</name>
</gene>
<feature type="compositionally biased region" description="Polar residues" evidence="1">
    <location>
        <begin position="8"/>
        <end position="20"/>
    </location>
</feature>
<dbReference type="Pfam" id="PF11926">
    <property type="entry name" value="DUF3444"/>
    <property type="match status" value="1"/>
</dbReference>
<proteinExistence type="predicted"/>
<dbReference type="OrthoDB" id="66964at2759"/>